<dbReference type="InterPro" id="IPR001932">
    <property type="entry name" value="PPM-type_phosphatase-like_dom"/>
</dbReference>
<dbReference type="AlphaFoldDB" id="A0A7I7RYW2"/>
<dbReference type="InterPro" id="IPR011006">
    <property type="entry name" value="CheY-like_superfamily"/>
</dbReference>
<proteinExistence type="predicted"/>
<reference evidence="4 5" key="1">
    <citation type="journal article" date="2019" name="Emerg. Microbes Infect.">
        <title>Comprehensive subspecies identification of 175 nontuberculous mycobacteria species based on 7547 genomic profiles.</title>
        <authorList>
            <person name="Matsumoto Y."/>
            <person name="Kinjo T."/>
            <person name="Motooka D."/>
            <person name="Nabeya D."/>
            <person name="Jung N."/>
            <person name="Uechi K."/>
            <person name="Horii T."/>
            <person name="Iida T."/>
            <person name="Fujita J."/>
            <person name="Nakamura S."/>
        </authorList>
    </citation>
    <scope>NUCLEOTIDE SEQUENCE [LARGE SCALE GENOMIC DNA]</scope>
    <source>
        <strain evidence="4 5">JCM 18538</strain>
    </source>
</reference>
<dbReference type="InterPro" id="IPR001789">
    <property type="entry name" value="Sig_transdc_resp-reg_receiver"/>
</dbReference>
<dbReference type="Pfam" id="PF07228">
    <property type="entry name" value="SpoIIE"/>
    <property type="match status" value="1"/>
</dbReference>
<dbReference type="InterPro" id="IPR052016">
    <property type="entry name" value="Bact_Sigma-Reg"/>
</dbReference>
<dbReference type="EMBL" id="AP022593">
    <property type="protein sequence ID" value="BBY48935.1"/>
    <property type="molecule type" value="Genomic_DNA"/>
</dbReference>
<sequence length="396" mass="41759">MCLLVADDDAESVARLRELIAEALSDADVVWTTSMASVERHLTWLRPDCVLLDLDLPDGRDLAGLDRMTAAAPSVPVIALTASEDVDFGILAVASGAQDYLVKHRTDADSLRRALMYSIERKRGELAALELESIRLNADENSRLERGLQPTPLLLSDPGVDVVTSYRPSRAGTLLGGDFYDVVQTPDRVTHVVIGDVSGHGPEAAALGVALRIAWRTLVASGVQGADVMPRLEWLLRAERDGPSSFATALTLSIQPNGSVDAVCAGHPGMLWHGGSDVHWVEPRRGPALGLGGAAWPVESFELSDGAGLILLTDGLFEGHSGSGNDRLGEDGLLEIARGLCALGAGDFVEQLIGGAERRASQHGGLTDDVAVVRIARSADLITARPTGFGAAQGGY</sequence>
<protein>
    <submittedName>
        <fullName evidence="4">Fused response regulator/phosphatase</fullName>
    </submittedName>
</protein>
<feature type="domain" description="Response regulatory" evidence="3">
    <location>
        <begin position="2"/>
        <end position="118"/>
    </location>
</feature>
<dbReference type="Gene3D" id="3.60.40.10">
    <property type="entry name" value="PPM-type phosphatase domain"/>
    <property type="match status" value="1"/>
</dbReference>
<name>A0A7I7RYW2_9MYCO</name>
<dbReference type="KEGG" id="marz:MARA_24030"/>
<dbReference type="SUPFAM" id="SSF52172">
    <property type="entry name" value="CheY-like"/>
    <property type="match status" value="1"/>
</dbReference>
<dbReference type="Pfam" id="PF00072">
    <property type="entry name" value="Response_reg"/>
    <property type="match status" value="1"/>
</dbReference>
<accession>A0A7I7RYW2</accession>
<dbReference type="PANTHER" id="PTHR43156">
    <property type="entry name" value="STAGE II SPORULATION PROTEIN E-RELATED"/>
    <property type="match status" value="1"/>
</dbReference>
<keyword evidence="5" id="KW-1185">Reference proteome</keyword>
<dbReference type="GO" id="GO:0000160">
    <property type="term" value="P:phosphorelay signal transduction system"/>
    <property type="evidence" value="ECO:0007669"/>
    <property type="project" value="InterPro"/>
</dbReference>
<dbReference type="SMART" id="SM00448">
    <property type="entry name" value="REC"/>
    <property type="match status" value="1"/>
</dbReference>
<dbReference type="Gene3D" id="3.40.50.2300">
    <property type="match status" value="1"/>
</dbReference>
<geneLocation type="plasmid" evidence="5">
    <name>pjcm18538 dna</name>
</geneLocation>
<gene>
    <name evidence="4" type="ORF">MARA_24030</name>
</gene>
<dbReference type="Proteomes" id="UP000467428">
    <property type="component" value="Chromosome"/>
</dbReference>
<keyword evidence="1" id="KW-0378">Hydrolase</keyword>
<organism evidence="4 5">
    <name type="scientific">Mycolicibacterium arabiense</name>
    <dbReference type="NCBI Taxonomy" id="1286181"/>
    <lineage>
        <taxon>Bacteria</taxon>
        <taxon>Bacillati</taxon>
        <taxon>Actinomycetota</taxon>
        <taxon>Actinomycetes</taxon>
        <taxon>Mycobacteriales</taxon>
        <taxon>Mycobacteriaceae</taxon>
        <taxon>Mycolicibacterium</taxon>
    </lineage>
</organism>
<evidence type="ECO:0000313" key="4">
    <source>
        <dbReference type="EMBL" id="BBY48935.1"/>
    </source>
</evidence>
<dbReference type="SMART" id="SM00331">
    <property type="entry name" value="PP2C_SIG"/>
    <property type="match status" value="1"/>
</dbReference>
<dbReference type="PANTHER" id="PTHR43156:SF2">
    <property type="entry name" value="STAGE II SPORULATION PROTEIN E"/>
    <property type="match status" value="1"/>
</dbReference>
<keyword evidence="2" id="KW-0597">Phosphoprotein</keyword>
<evidence type="ECO:0000256" key="2">
    <source>
        <dbReference type="PROSITE-ProRule" id="PRU00169"/>
    </source>
</evidence>
<dbReference type="InterPro" id="IPR036457">
    <property type="entry name" value="PPM-type-like_dom_sf"/>
</dbReference>
<evidence type="ECO:0000256" key="1">
    <source>
        <dbReference type="ARBA" id="ARBA00022801"/>
    </source>
</evidence>
<evidence type="ECO:0000259" key="3">
    <source>
        <dbReference type="PROSITE" id="PS50110"/>
    </source>
</evidence>
<dbReference type="CDD" id="cd00156">
    <property type="entry name" value="REC"/>
    <property type="match status" value="1"/>
</dbReference>
<feature type="modified residue" description="4-aspartylphosphate" evidence="2">
    <location>
        <position position="53"/>
    </location>
</feature>
<dbReference type="GO" id="GO:0016791">
    <property type="term" value="F:phosphatase activity"/>
    <property type="evidence" value="ECO:0007669"/>
    <property type="project" value="TreeGrafter"/>
</dbReference>
<evidence type="ECO:0000313" key="5">
    <source>
        <dbReference type="Proteomes" id="UP000467428"/>
    </source>
</evidence>
<dbReference type="PROSITE" id="PS50110">
    <property type="entry name" value="RESPONSE_REGULATORY"/>
    <property type="match status" value="1"/>
</dbReference>